<dbReference type="AlphaFoldDB" id="A0A1F7X2J3"/>
<evidence type="ECO:0000313" key="2">
    <source>
        <dbReference type="EMBL" id="OGM09296.1"/>
    </source>
</evidence>
<sequence>MGYIEEDIIEFFRCSECNKLNRMSEVKEIRVRNVIFPTLLCKECFKKIGGDSDDSKSVIGDDEGSSGEDRKV</sequence>
<name>A0A1F7X2J3_9BACT</name>
<proteinExistence type="predicted"/>
<feature type="region of interest" description="Disordered" evidence="1">
    <location>
        <begin position="47"/>
        <end position="72"/>
    </location>
</feature>
<accession>A0A1F7X2J3</accession>
<reference evidence="2 3" key="1">
    <citation type="journal article" date="2016" name="Nat. Commun.">
        <title>Thousands of microbial genomes shed light on interconnected biogeochemical processes in an aquifer system.</title>
        <authorList>
            <person name="Anantharaman K."/>
            <person name="Brown C.T."/>
            <person name="Hug L.A."/>
            <person name="Sharon I."/>
            <person name="Castelle C.J."/>
            <person name="Probst A.J."/>
            <person name="Thomas B.C."/>
            <person name="Singh A."/>
            <person name="Wilkins M.J."/>
            <person name="Karaoz U."/>
            <person name="Brodie E.L."/>
            <person name="Williams K.H."/>
            <person name="Hubbard S.S."/>
            <person name="Banfield J.F."/>
        </authorList>
    </citation>
    <scope>NUCLEOTIDE SEQUENCE [LARGE SCALE GENOMIC DNA]</scope>
</reference>
<protein>
    <submittedName>
        <fullName evidence="2">Uncharacterized protein</fullName>
    </submittedName>
</protein>
<dbReference type="Proteomes" id="UP000176939">
    <property type="component" value="Unassembled WGS sequence"/>
</dbReference>
<gene>
    <name evidence="2" type="ORF">A2Z67_05135</name>
</gene>
<dbReference type="EMBL" id="MGFQ01000024">
    <property type="protein sequence ID" value="OGM09296.1"/>
    <property type="molecule type" value="Genomic_DNA"/>
</dbReference>
<evidence type="ECO:0000256" key="1">
    <source>
        <dbReference type="SAM" id="MobiDB-lite"/>
    </source>
</evidence>
<feature type="compositionally biased region" description="Basic and acidic residues" evidence="1">
    <location>
        <begin position="47"/>
        <end position="56"/>
    </location>
</feature>
<evidence type="ECO:0000313" key="3">
    <source>
        <dbReference type="Proteomes" id="UP000176939"/>
    </source>
</evidence>
<organism evidence="2 3">
    <name type="scientific">Candidatus Woesebacteria bacterium RBG_13_36_22</name>
    <dbReference type="NCBI Taxonomy" id="1802478"/>
    <lineage>
        <taxon>Bacteria</taxon>
        <taxon>Candidatus Woeseibacteriota</taxon>
    </lineage>
</organism>
<comment type="caution">
    <text evidence="2">The sequence shown here is derived from an EMBL/GenBank/DDBJ whole genome shotgun (WGS) entry which is preliminary data.</text>
</comment>